<dbReference type="SUPFAM" id="SSF52047">
    <property type="entry name" value="RNI-like"/>
    <property type="match status" value="1"/>
</dbReference>
<dbReference type="PANTHER" id="PTHR24113:SF12">
    <property type="entry name" value="RAN GTPASE-ACTIVATING PROTEIN 1"/>
    <property type="match status" value="1"/>
</dbReference>
<evidence type="ECO:0000313" key="5">
    <source>
        <dbReference type="EMBL" id="CAL1712666.1"/>
    </source>
</evidence>
<organism evidence="5 6">
    <name type="scientific">Somion occarium</name>
    <dbReference type="NCBI Taxonomy" id="3059160"/>
    <lineage>
        <taxon>Eukaryota</taxon>
        <taxon>Fungi</taxon>
        <taxon>Dikarya</taxon>
        <taxon>Basidiomycota</taxon>
        <taxon>Agaricomycotina</taxon>
        <taxon>Agaricomycetes</taxon>
        <taxon>Polyporales</taxon>
        <taxon>Cerrenaceae</taxon>
        <taxon>Somion</taxon>
    </lineage>
</organism>
<evidence type="ECO:0000313" key="6">
    <source>
        <dbReference type="Proteomes" id="UP001497453"/>
    </source>
</evidence>
<feature type="region of interest" description="Disordered" evidence="4">
    <location>
        <begin position="354"/>
        <end position="391"/>
    </location>
</feature>
<dbReference type="InterPro" id="IPR032675">
    <property type="entry name" value="LRR_dom_sf"/>
</dbReference>
<evidence type="ECO:0000256" key="2">
    <source>
        <dbReference type="ARBA" id="ARBA00022614"/>
    </source>
</evidence>
<dbReference type="Pfam" id="PF13516">
    <property type="entry name" value="LRR_6"/>
    <property type="match status" value="3"/>
</dbReference>
<keyword evidence="3" id="KW-0677">Repeat</keyword>
<feature type="compositionally biased region" description="Basic and acidic residues" evidence="4">
    <location>
        <begin position="370"/>
        <end position="390"/>
    </location>
</feature>
<evidence type="ECO:0000256" key="1">
    <source>
        <dbReference type="ARBA" id="ARBA00022468"/>
    </source>
</evidence>
<dbReference type="Proteomes" id="UP001497453">
    <property type="component" value="Chromosome 7"/>
</dbReference>
<accession>A0ABP1DY04</accession>
<sequence>MSTESRVLSLLGRNLKLDTRLDIEPYLKQIDVDTTEEIHLSGNTIGVEAAEALGEVLKTMKTLKVANFSDIFTGRLIDEIPLALTALCNGLKDIATLQELNLNDNAFGGRSVHPLVPLLVHNCSIRVLKLDNNGLGPAGGKVVADALLESAKLSQAAGMPSNLRVVICGRNRLEDGSATAWAAAFAAHGNLTKVRMVQNGIREAGFTALVRGLAKCSSLRYLNLRDNLGRNIEEDDDPTEDDGIEHGWHALADALSEWKDLRYLDVSDCSVYPPGFQLLMGALESGIHTKLHTLMFDNNDLDAAVYQRLHDVVKRHLPSVKRLSLLWNEDLDDATLSTLGNVIEDRGGQLILDEEDEEEGDERELEDEKDVVADHAVGGKDKAAEKKVDETDAELESALAGLTISS</sequence>
<dbReference type="EMBL" id="OZ037950">
    <property type="protein sequence ID" value="CAL1712666.1"/>
    <property type="molecule type" value="Genomic_DNA"/>
</dbReference>
<gene>
    <name evidence="5" type="ORF">GFSPODELE1_LOCUS8928</name>
</gene>
<keyword evidence="1" id="KW-0343">GTPase activation</keyword>
<dbReference type="SMART" id="SM00368">
    <property type="entry name" value="LRR_RI"/>
    <property type="match status" value="5"/>
</dbReference>
<evidence type="ECO:0000256" key="3">
    <source>
        <dbReference type="ARBA" id="ARBA00022737"/>
    </source>
</evidence>
<protein>
    <recommendedName>
        <fullName evidence="7">RNI-like protein</fullName>
    </recommendedName>
</protein>
<keyword evidence="2" id="KW-0433">Leucine-rich repeat</keyword>
<dbReference type="Gene3D" id="3.80.10.10">
    <property type="entry name" value="Ribonuclease Inhibitor"/>
    <property type="match status" value="1"/>
</dbReference>
<proteinExistence type="predicted"/>
<reference evidence="6" key="1">
    <citation type="submission" date="2024-04" db="EMBL/GenBank/DDBJ databases">
        <authorList>
            <person name="Shaw F."/>
            <person name="Minotto A."/>
        </authorList>
    </citation>
    <scope>NUCLEOTIDE SEQUENCE [LARGE SCALE GENOMIC DNA]</scope>
</reference>
<dbReference type="InterPro" id="IPR027038">
    <property type="entry name" value="RanGap"/>
</dbReference>
<feature type="compositionally biased region" description="Acidic residues" evidence="4">
    <location>
        <begin position="354"/>
        <end position="369"/>
    </location>
</feature>
<name>A0ABP1DY04_9APHY</name>
<evidence type="ECO:0008006" key="7">
    <source>
        <dbReference type="Google" id="ProtNLM"/>
    </source>
</evidence>
<evidence type="ECO:0000256" key="4">
    <source>
        <dbReference type="SAM" id="MobiDB-lite"/>
    </source>
</evidence>
<dbReference type="PANTHER" id="PTHR24113">
    <property type="entry name" value="RAN GTPASE-ACTIVATING PROTEIN 1"/>
    <property type="match status" value="1"/>
</dbReference>
<dbReference type="InterPro" id="IPR001611">
    <property type="entry name" value="Leu-rich_rpt"/>
</dbReference>
<keyword evidence="6" id="KW-1185">Reference proteome</keyword>